<dbReference type="SFLD" id="SFLDG01150">
    <property type="entry name" value="Main.1:_Beta-like"/>
    <property type="match status" value="1"/>
</dbReference>
<dbReference type="InterPro" id="IPR010987">
    <property type="entry name" value="Glutathione-S-Trfase_C-like"/>
</dbReference>
<dbReference type="GO" id="GO:0016740">
    <property type="term" value="F:transferase activity"/>
    <property type="evidence" value="ECO:0007669"/>
    <property type="project" value="UniProtKB-KW"/>
</dbReference>
<evidence type="ECO:0000259" key="1">
    <source>
        <dbReference type="PROSITE" id="PS50404"/>
    </source>
</evidence>
<dbReference type="PROSITE" id="PS50405">
    <property type="entry name" value="GST_CTER"/>
    <property type="match status" value="1"/>
</dbReference>
<dbReference type="KEGG" id="mpo:Mpop_3814"/>
<proteinExistence type="predicted"/>
<dbReference type="SUPFAM" id="SSF52833">
    <property type="entry name" value="Thioredoxin-like"/>
    <property type="match status" value="1"/>
</dbReference>
<dbReference type="CDD" id="cd03057">
    <property type="entry name" value="GST_N_Beta"/>
    <property type="match status" value="1"/>
</dbReference>
<accession>B1Z9I1</accession>
<dbReference type="InterPro" id="IPR004046">
    <property type="entry name" value="GST_C"/>
</dbReference>
<dbReference type="AlphaFoldDB" id="B1Z9I1"/>
<evidence type="ECO:0000313" key="4">
    <source>
        <dbReference type="Proteomes" id="UP000007136"/>
    </source>
</evidence>
<dbReference type="EMBL" id="CP001029">
    <property type="protein sequence ID" value="ACB81945.1"/>
    <property type="molecule type" value="Genomic_DNA"/>
</dbReference>
<dbReference type="InterPro" id="IPR036282">
    <property type="entry name" value="Glutathione-S-Trfase_C_sf"/>
</dbReference>
<dbReference type="CDD" id="cd03188">
    <property type="entry name" value="GST_C_Beta"/>
    <property type="match status" value="1"/>
</dbReference>
<dbReference type="Gene3D" id="1.20.1050.10">
    <property type="match status" value="1"/>
</dbReference>
<gene>
    <name evidence="3" type="ordered locus">Mpop_3814</name>
</gene>
<dbReference type="Pfam" id="PF13409">
    <property type="entry name" value="GST_N_2"/>
    <property type="match status" value="1"/>
</dbReference>
<feature type="domain" description="GST C-terminal" evidence="2">
    <location>
        <begin position="83"/>
        <end position="198"/>
    </location>
</feature>
<feature type="domain" description="GST N-terminal" evidence="1">
    <location>
        <begin position="1"/>
        <end position="80"/>
    </location>
</feature>
<dbReference type="PANTHER" id="PTHR44051">
    <property type="entry name" value="GLUTATHIONE S-TRANSFERASE-RELATED"/>
    <property type="match status" value="1"/>
</dbReference>
<dbReference type="RefSeq" id="WP_012455652.1">
    <property type="nucleotide sequence ID" value="NC_010725.1"/>
</dbReference>
<dbReference type="Pfam" id="PF00043">
    <property type="entry name" value="GST_C"/>
    <property type="match status" value="1"/>
</dbReference>
<evidence type="ECO:0000313" key="3">
    <source>
        <dbReference type="EMBL" id="ACB81945.1"/>
    </source>
</evidence>
<dbReference type="InterPro" id="IPR036249">
    <property type="entry name" value="Thioredoxin-like_sf"/>
</dbReference>
<dbReference type="eggNOG" id="COG0625">
    <property type="taxonomic scope" value="Bacteria"/>
</dbReference>
<dbReference type="OrthoDB" id="7583243at2"/>
<sequence length="198" mass="21821">MRLYLYPGACSLADHIALIEAGLPYDLMPIDHAKQTQDGRDYLTVNPRGYVPALEVEDGTILTENLVILAYIADRSGALLPAGEFGRWRALEALSYMATTIHGNLGPFFKKAPDTEKDAARKALAKGFAVLDEQMGVQPFLLGRTMSIADPYLFWTVLATSRFDIAVPERLQAFFDRMSQEPSVLRALAEEGLSPSGR</sequence>
<reference evidence="3" key="1">
    <citation type="submission" date="2008-04" db="EMBL/GenBank/DDBJ databases">
        <title>Complete sequence of chromosome of Methylobacterium populi BJ001.</title>
        <authorList>
            <consortium name="US DOE Joint Genome Institute"/>
            <person name="Copeland A."/>
            <person name="Lucas S."/>
            <person name="Lapidus A."/>
            <person name="Glavina del Rio T."/>
            <person name="Dalin E."/>
            <person name="Tice H."/>
            <person name="Bruce D."/>
            <person name="Goodwin L."/>
            <person name="Pitluck S."/>
            <person name="Chertkov O."/>
            <person name="Brettin T."/>
            <person name="Detter J.C."/>
            <person name="Han C."/>
            <person name="Kuske C.R."/>
            <person name="Schmutz J."/>
            <person name="Larimer F."/>
            <person name="Land M."/>
            <person name="Hauser L."/>
            <person name="Kyrpides N."/>
            <person name="Mikhailova N."/>
            <person name="Marx C."/>
            <person name="Richardson P."/>
        </authorList>
    </citation>
    <scope>NUCLEOTIDE SEQUENCE [LARGE SCALE GENOMIC DNA]</scope>
    <source>
        <strain evidence="3">BJ001</strain>
    </source>
</reference>
<dbReference type="InterPro" id="IPR040079">
    <property type="entry name" value="Glutathione_S-Trfase"/>
</dbReference>
<dbReference type="Proteomes" id="UP000007136">
    <property type="component" value="Chromosome"/>
</dbReference>
<dbReference type="SFLD" id="SFLDS00019">
    <property type="entry name" value="Glutathione_Transferase_(cytos"/>
    <property type="match status" value="1"/>
</dbReference>
<dbReference type="SUPFAM" id="SSF47616">
    <property type="entry name" value="GST C-terminal domain-like"/>
    <property type="match status" value="1"/>
</dbReference>
<dbReference type="Gene3D" id="3.40.30.10">
    <property type="entry name" value="Glutaredoxin"/>
    <property type="match status" value="1"/>
</dbReference>
<dbReference type="SFLD" id="SFLDG00358">
    <property type="entry name" value="Main_(cytGST)"/>
    <property type="match status" value="1"/>
</dbReference>
<dbReference type="InterPro" id="IPR004045">
    <property type="entry name" value="Glutathione_S-Trfase_N"/>
</dbReference>
<dbReference type="PROSITE" id="PS50404">
    <property type="entry name" value="GST_NTER"/>
    <property type="match status" value="1"/>
</dbReference>
<dbReference type="PANTHER" id="PTHR44051:SF8">
    <property type="entry name" value="GLUTATHIONE S-TRANSFERASE GSTA"/>
    <property type="match status" value="1"/>
</dbReference>
<dbReference type="STRING" id="441620.Mpop_3814"/>
<dbReference type="HOGENOM" id="CLU_011226_6_1_5"/>
<keyword evidence="3" id="KW-0808">Transferase</keyword>
<protein>
    <submittedName>
        <fullName evidence="3">Glutathione S-transferase domain</fullName>
    </submittedName>
</protein>
<name>B1Z9I1_METPB</name>
<organism evidence="3 4">
    <name type="scientific">Methylorubrum populi (strain ATCC BAA-705 / NCIMB 13946 / BJ001)</name>
    <name type="common">Methylobacterium populi</name>
    <dbReference type="NCBI Taxonomy" id="441620"/>
    <lineage>
        <taxon>Bacteria</taxon>
        <taxon>Pseudomonadati</taxon>
        <taxon>Pseudomonadota</taxon>
        <taxon>Alphaproteobacteria</taxon>
        <taxon>Hyphomicrobiales</taxon>
        <taxon>Methylobacteriaceae</taxon>
        <taxon>Methylorubrum</taxon>
    </lineage>
</organism>
<evidence type="ECO:0000259" key="2">
    <source>
        <dbReference type="PROSITE" id="PS50405"/>
    </source>
</evidence>